<comment type="catalytic activity">
    <reaction evidence="1 6">
        <text>5-dehydro-4-deoxy-D-glucuronate = 3-deoxy-D-glycero-2,5-hexodiulosonate</text>
        <dbReference type="Rhea" id="RHEA:23896"/>
        <dbReference type="ChEBI" id="CHEBI:17117"/>
        <dbReference type="ChEBI" id="CHEBI:29071"/>
        <dbReference type="EC" id="5.3.1.17"/>
    </reaction>
</comment>
<feature type="binding site" evidence="6">
    <location>
        <position position="244"/>
    </location>
    <ligand>
        <name>Zn(2+)</name>
        <dbReference type="ChEBI" id="CHEBI:29105"/>
    </ligand>
</feature>
<protein>
    <recommendedName>
        <fullName evidence="6">4-deoxy-L-threo-5-hexosulose-uronate ketol-isomerase</fullName>
        <ecNumber evidence="6">5.3.1.17</ecNumber>
    </recommendedName>
    <alternativeName>
        <fullName evidence="6">5-keto-4-deoxyuronate isomerase</fullName>
    </alternativeName>
    <alternativeName>
        <fullName evidence="6">DKI isomerase</fullName>
    </alternativeName>
</protein>
<dbReference type="Gene3D" id="2.60.120.10">
    <property type="entry name" value="Jelly Rolls"/>
    <property type="match status" value="1"/>
</dbReference>
<feature type="binding site" evidence="6">
    <location>
        <position position="197"/>
    </location>
    <ligand>
        <name>Zn(2+)</name>
        <dbReference type="ChEBI" id="CHEBI:29105"/>
    </ligand>
</feature>
<evidence type="ECO:0000256" key="2">
    <source>
        <dbReference type="ARBA" id="ARBA00008086"/>
    </source>
</evidence>
<dbReference type="CDD" id="cd20294">
    <property type="entry name" value="cupin_KduI_N"/>
    <property type="match status" value="1"/>
</dbReference>
<dbReference type="EMBL" id="CP067089">
    <property type="protein sequence ID" value="QQO10852.1"/>
    <property type="molecule type" value="Genomic_DNA"/>
</dbReference>
<evidence type="ECO:0000313" key="7">
    <source>
        <dbReference type="EMBL" id="QQO10852.1"/>
    </source>
</evidence>
<comment type="pathway">
    <text evidence="6">Glycan metabolism; pectin degradation; 2-dehydro-3-deoxy-D-gluconate from pectin: step 4/5.</text>
</comment>
<dbReference type="NCBIfam" id="NF002091">
    <property type="entry name" value="PRK00924.1"/>
    <property type="match status" value="1"/>
</dbReference>
<dbReference type="KEGG" id="bhc:JFL75_08035"/>
<keyword evidence="4 6" id="KW-0862">Zinc</keyword>
<dbReference type="CDD" id="cd20491">
    <property type="entry name" value="cupin_KduI_C"/>
    <property type="match status" value="1"/>
</dbReference>
<evidence type="ECO:0000256" key="5">
    <source>
        <dbReference type="ARBA" id="ARBA00023235"/>
    </source>
</evidence>
<feature type="binding site" evidence="6">
    <location>
        <position position="195"/>
    </location>
    <ligand>
        <name>Zn(2+)</name>
        <dbReference type="ChEBI" id="CHEBI:29105"/>
    </ligand>
</feature>
<dbReference type="InterPro" id="IPR021120">
    <property type="entry name" value="KduI/IolB_isomerase"/>
</dbReference>
<gene>
    <name evidence="6 7" type="primary">kduI</name>
    <name evidence="7" type="ORF">JFL75_08035</name>
</gene>
<feature type="binding site" evidence="6">
    <location>
        <position position="202"/>
    </location>
    <ligand>
        <name>Zn(2+)</name>
        <dbReference type="ChEBI" id="CHEBI:29105"/>
    </ligand>
</feature>
<dbReference type="AlphaFoldDB" id="A0A7T7XR12"/>
<dbReference type="GO" id="GO:0008697">
    <property type="term" value="F:4-deoxy-L-threo-5-hexosulose-uronate ketol-isomerase activity"/>
    <property type="evidence" value="ECO:0007669"/>
    <property type="project" value="UniProtKB-UniRule"/>
</dbReference>
<dbReference type="InterPro" id="IPR007045">
    <property type="entry name" value="KduI"/>
</dbReference>
<dbReference type="Proteomes" id="UP000595917">
    <property type="component" value="Chromosome"/>
</dbReference>
<evidence type="ECO:0000313" key="8">
    <source>
        <dbReference type="Proteomes" id="UP000595917"/>
    </source>
</evidence>
<dbReference type="PIRSF" id="PIRSF006625">
    <property type="entry name" value="KduI"/>
    <property type="match status" value="1"/>
</dbReference>
<evidence type="ECO:0000256" key="3">
    <source>
        <dbReference type="ARBA" id="ARBA00022723"/>
    </source>
</evidence>
<comment type="cofactor">
    <cofactor evidence="6">
        <name>Zn(2+)</name>
        <dbReference type="ChEBI" id="CHEBI:29105"/>
    </cofactor>
    <text evidence="6">Binds 1 zinc ion per subunit.</text>
</comment>
<evidence type="ECO:0000256" key="4">
    <source>
        <dbReference type="ARBA" id="ARBA00022833"/>
    </source>
</evidence>
<keyword evidence="3 6" id="KW-0479">Metal-binding</keyword>
<dbReference type="HAMAP" id="MF_00687">
    <property type="entry name" value="KduI"/>
    <property type="match status" value="1"/>
</dbReference>
<sequence>MKLDIRYGEHPGDAKHYDTETMRNHFLFDKAFIENEISLCYTHSDRVVFGGACPAGKKLRLEGGKDFGSDVFLDRRELGIICIAGNGTVSAGGTDYPMKKGDGMYIGKGVADVEFSSGGSGPAKFYLVSAPAHTAYPTVFIPIEKANPRKLGDPENVNVRTIYQYVHPAVCQSCQLVMGMTILEPGSVWNTMPCHTHERRMEVYFYFDMKPGSVVFHLHGQPQETRHIVMNNEQCVISPSWSIHSGVGTGAYTFIWGMAGENQTFDDMDHVAMEDLR</sequence>
<dbReference type="GO" id="GO:0008270">
    <property type="term" value="F:zinc ion binding"/>
    <property type="evidence" value="ECO:0007669"/>
    <property type="project" value="UniProtKB-UniRule"/>
</dbReference>
<comment type="function">
    <text evidence="6">Catalyzes the isomerization of 5-dehydro-4-deoxy-D-glucuronate to 3-deoxy-D-glycero-2,5-hexodiulosonate.</text>
</comment>
<dbReference type="GO" id="GO:0019698">
    <property type="term" value="P:D-galacturonate catabolic process"/>
    <property type="evidence" value="ECO:0007669"/>
    <property type="project" value="TreeGrafter"/>
</dbReference>
<dbReference type="PANTHER" id="PTHR38461">
    <property type="entry name" value="4-DEOXY-L-THREO-5-HEXOSULOSE-URONATE KETOL-ISOMERASE"/>
    <property type="match status" value="1"/>
</dbReference>
<organism evidence="7 8">
    <name type="scientific">Breznakiella homolactica</name>
    <dbReference type="NCBI Taxonomy" id="2798577"/>
    <lineage>
        <taxon>Bacteria</taxon>
        <taxon>Pseudomonadati</taxon>
        <taxon>Spirochaetota</taxon>
        <taxon>Spirochaetia</taxon>
        <taxon>Spirochaetales</taxon>
        <taxon>Breznakiellaceae</taxon>
        <taxon>Breznakiella</taxon>
    </lineage>
</organism>
<dbReference type="UniPathway" id="UPA00545">
    <property type="reaction ID" value="UER00826"/>
</dbReference>
<keyword evidence="8" id="KW-1185">Reference proteome</keyword>
<evidence type="ECO:0000256" key="1">
    <source>
        <dbReference type="ARBA" id="ARBA00000552"/>
    </source>
</evidence>
<name>A0A7T7XR12_9SPIR</name>
<dbReference type="EC" id="5.3.1.17" evidence="6"/>
<keyword evidence="5 6" id="KW-0413">Isomerase</keyword>
<reference evidence="7" key="1">
    <citation type="submission" date="2021-01" db="EMBL/GenBank/DDBJ databases">
        <title>Description of Breznakiella homolactica.</title>
        <authorList>
            <person name="Song Y."/>
            <person name="Brune A."/>
        </authorList>
    </citation>
    <scope>NUCLEOTIDE SEQUENCE</scope>
    <source>
        <strain evidence="7">RmG30</strain>
    </source>
</reference>
<evidence type="ECO:0000256" key="6">
    <source>
        <dbReference type="HAMAP-Rule" id="MF_00687"/>
    </source>
</evidence>
<dbReference type="Pfam" id="PF04962">
    <property type="entry name" value="KduI"/>
    <property type="match status" value="1"/>
</dbReference>
<dbReference type="GO" id="GO:0042840">
    <property type="term" value="P:D-glucuronate catabolic process"/>
    <property type="evidence" value="ECO:0007669"/>
    <property type="project" value="TreeGrafter"/>
</dbReference>
<dbReference type="InterPro" id="IPR011051">
    <property type="entry name" value="RmlC_Cupin_sf"/>
</dbReference>
<accession>A0A7T7XR12</accession>
<dbReference type="PANTHER" id="PTHR38461:SF1">
    <property type="entry name" value="4-DEOXY-L-THREO-5-HEXOSULOSE-URONATE KETOL-ISOMERASE"/>
    <property type="match status" value="1"/>
</dbReference>
<dbReference type="InterPro" id="IPR027449">
    <property type="entry name" value="KduI_N"/>
</dbReference>
<dbReference type="RefSeq" id="WP_215628157.1">
    <property type="nucleotide sequence ID" value="NZ_CP067089.2"/>
</dbReference>
<dbReference type="SUPFAM" id="SSF51182">
    <property type="entry name" value="RmlC-like cupins"/>
    <property type="match status" value="1"/>
</dbReference>
<comment type="similarity">
    <text evidence="2 6">Belongs to the KduI family.</text>
</comment>
<dbReference type="InterPro" id="IPR014710">
    <property type="entry name" value="RmlC-like_jellyroll"/>
</dbReference>
<dbReference type="Gene3D" id="2.60.120.520">
    <property type="entry name" value="pectin degrading enzyme 5-keto 4- deoxyuronate isomerase, domain 1"/>
    <property type="match status" value="1"/>
</dbReference>
<dbReference type="GO" id="GO:0045490">
    <property type="term" value="P:pectin catabolic process"/>
    <property type="evidence" value="ECO:0007669"/>
    <property type="project" value="UniProtKB-UniRule"/>
</dbReference>
<proteinExistence type="inferred from homology"/>